<dbReference type="RefSeq" id="WP_377386606.1">
    <property type="nucleotide sequence ID" value="NZ_JBHSAN010000006.1"/>
</dbReference>
<dbReference type="PRINTS" id="PR00111">
    <property type="entry name" value="ABHYDROLASE"/>
</dbReference>
<feature type="domain" description="AB hydrolase-1" evidence="1">
    <location>
        <begin position="26"/>
        <end position="246"/>
    </location>
</feature>
<comment type="caution">
    <text evidence="2">The sequence shown here is derived from an EMBL/GenBank/DDBJ whole genome shotgun (WGS) entry which is preliminary data.</text>
</comment>
<proteinExistence type="predicted"/>
<dbReference type="Proteomes" id="UP001597478">
    <property type="component" value="Unassembled WGS sequence"/>
</dbReference>
<protein>
    <submittedName>
        <fullName evidence="2">3-oxoadipate enol-lactonase</fullName>
        <ecNumber evidence="2">3.1.1.24</ecNumber>
    </submittedName>
</protein>
<accession>A0ABW5W991</accession>
<dbReference type="NCBIfam" id="TIGR02427">
    <property type="entry name" value="protocat_pcaD"/>
    <property type="match status" value="1"/>
</dbReference>
<dbReference type="Gene3D" id="3.40.50.1820">
    <property type="entry name" value="alpha/beta hydrolase"/>
    <property type="match status" value="1"/>
</dbReference>
<evidence type="ECO:0000313" key="3">
    <source>
        <dbReference type="Proteomes" id="UP001597478"/>
    </source>
</evidence>
<reference evidence="3" key="1">
    <citation type="journal article" date="2019" name="Int. J. Syst. Evol. Microbiol.">
        <title>The Global Catalogue of Microorganisms (GCM) 10K type strain sequencing project: providing services to taxonomists for standard genome sequencing and annotation.</title>
        <authorList>
            <consortium name="The Broad Institute Genomics Platform"/>
            <consortium name="The Broad Institute Genome Sequencing Center for Infectious Disease"/>
            <person name="Wu L."/>
            <person name="Ma J."/>
        </authorList>
    </citation>
    <scope>NUCLEOTIDE SEQUENCE [LARGE SCALE GENOMIC DNA]</scope>
    <source>
        <strain evidence="3">IBRC-M 10906</strain>
    </source>
</reference>
<dbReference type="GO" id="GO:0047570">
    <property type="term" value="F:3-oxoadipate enol-lactonase activity"/>
    <property type="evidence" value="ECO:0007669"/>
    <property type="project" value="UniProtKB-EC"/>
</dbReference>
<organism evidence="2 3">
    <name type="scientific">Prauserella oleivorans</name>
    <dbReference type="NCBI Taxonomy" id="1478153"/>
    <lineage>
        <taxon>Bacteria</taxon>
        <taxon>Bacillati</taxon>
        <taxon>Actinomycetota</taxon>
        <taxon>Actinomycetes</taxon>
        <taxon>Pseudonocardiales</taxon>
        <taxon>Pseudonocardiaceae</taxon>
        <taxon>Prauserella</taxon>
    </lineage>
</organism>
<evidence type="ECO:0000259" key="1">
    <source>
        <dbReference type="Pfam" id="PF12697"/>
    </source>
</evidence>
<dbReference type="PANTHER" id="PTHR43798">
    <property type="entry name" value="MONOACYLGLYCEROL LIPASE"/>
    <property type="match status" value="1"/>
</dbReference>
<dbReference type="SUPFAM" id="SSF53474">
    <property type="entry name" value="alpha/beta-Hydrolases"/>
    <property type="match status" value="1"/>
</dbReference>
<keyword evidence="2" id="KW-0378">Hydrolase</keyword>
<sequence>MKVHHVVEGPDNGEVVVLSGSIGSNLNMWNPQVGPLTEAGYRVVRYDQRGHGRTPVPESPCTLADLGGDVVELLDELGVERAHFVGLSLGGMTGMWLGIHRPERIASLVLCCTSPKLGTKESWEDRARAARTQGMTTIADSSIQRWFTEDWRSANPQEAREYHHMTAATPAEGYAACCAAIGSMDVLGDLPRVSAPTLVISGADDPATPPEQHGKLIAAEVPGARHEVVEHAAHLGNVEQPARFTELILGHLAATAR</sequence>
<name>A0ABW5W991_9PSEU</name>
<dbReference type="InterPro" id="IPR029058">
    <property type="entry name" value="AB_hydrolase_fold"/>
</dbReference>
<dbReference type="InterPro" id="IPR000073">
    <property type="entry name" value="AB_hydrolase_1"/>
</dbReference>
<evidence type="ECO:0000313" key="2">
    <source>
        <dbReference type="EMBL" id="MFD2799045.1"/>
    </source>
</evidence>
<dbReference type="PANTHER" id="PTHR43798:SF33">
    <property type="entry name" value="HYDROLASE, PUTATIVE (AFU_ORTHOLOGUE AFUA_2G14860)-RELATED"/>
    <property type="match status" value="1"/>
</dbReference>
<dbReference type="Pfam" id="PF12697">
    <property type="entry name" value="Abhydrolase_6"/>
    <property type="match status" value="1"/>
</dbReference>
<keyword evidence="3" id="KW-1185">Reference proteome</keyword>
<dbReference type="EMBL" id="JBHUOF010000007">
    <property type="protein sequence ID" value="MFD2799045.1"/>
    <property type="molecule type" value="Genomic_DNA"/>
</dbReference>
<gene>
    <name evidence="2" type="primary">pcaD</name>
    <name evidence="2" type="ORF">ACFS2C_06540</name>
</gene>
<dbReference type="InterPro" id="IPR050266">
    <property type="entry name" value="AB_hydrolase_sf"/>
</dbReference>
<dbReference type="InterPro" id="IPR026968">
    <property type="entry name" value="PcaD/CatD"/>
</dbReference>
<dbReference type="EC" id="3.1.1.24" evidence="2"/>